<dbReference type="SMART" id="SM00710">
    <property type="entry name" value="PbH1"/>
    <property type="match status" value="4"/>
</dbReference>
<dbReference type="SUPFAM" id="SSF51126">
    <property type="entry name" value="Pectin lyase-like"/>
    <property type="match status" value="1"/>
</dbReference>
<accession>A0A3N9X5F1</accession>
<evidence type="ECO:0000256" key="2">
    <source>
        <dbReference type="ARBA" id="ARBA00022525"/>
    </source>
</evidence>
<dbReference type="PROSITE" id="PS50022">
    <property type="entry name" value="FA58C_3"/>
    <property type="match status" value="1"/>
</dbReference>
<dbReference type="InterPro" id="IPR008979">
    <property type="entry name" value="Galactose-bd-like_sf"/>
</dbReference>
<feature type="domain" description="F5/8 type C" evidence="5">
    <location>
        <begin position="511"/>
        <end position="662"/>
    </location>
</feature>
<protein>
    <recommendedName>
        <fullName evidence="5">F5/8 type C domain-containing protein</fullName>
    </recommendedName>
</protein>
<sequence>MRLFRSSLVALTTLATAVLVAAPPAAAAATNYYVDCSASTSGSGTQASPWNSFTPVNAKTFAAGDQILIRRGTTCANQQLFPKGSGAAGAPIIIDAYGSGAKPVLAGNGAVVDVVKLYNQQYWEIRNLDISNKGSAIATRRGVHIIRENSGTGTYYRVTGLSVHDVNGNQTKKDDDASAGIFFEVLGHTVQTKFDDVLINNNTIATVDRYGIHFWTRWMVRPELANPNCGSTCGNWLPQTRVVVRGNTVTDIGGDAIDVHHTQSALVENNRVDGFRVREPAQCAAGIWGWNINDALFQFNEVSGGRSTCDGQGFDLDEANIRTIYQYNYSHDNEGGFILLCNGGGSTTKDNIVRYNISQNDRGQIFDLVCGKLTNTKIYNNVFYVGQAAQIINNSNGSTGASAEFYNNIFYVTTTQASYNVGALLFDSNVFYGQHPAGEPADPNKITADPLFVAPGTATSIGDAGGYRLRAGSPALASGQVMTSPGSRDYFGSTVTPGCRPDRGAHQLSTVCVPSAGVIPRTGWSLKYVDSQETAAENGAATNAFDGNLSTIWHTKYTSGNAPMPHEIQINLGASYSVSGIRYLPRQDGGSGAANGRIGQYEAYVSTDGVNWGTAVATGTFANNASQKEVRFTAKTGQYLRLRALSEVNGNPWTTAAEIYALN</sequence>
<dbReference type="InterPro" id="IPR006626">
    <property type="entry name" value="PbH1"/>
</dbReference>
<evidence type="ECO:0000259" key="5">
    <source>
        <dbReference type="PROSITE" id="PS50022"/>
    </source>
</evidence>
<comment type="caution">
    <text evidence="6">The sequence shown here is derived from an EMBL/GenBank/DDBJ whole genome shotgun (WGS) entry which is preliminary data.</text>
</comment>
<dbReference type="Pfam" id="PF00754">
    <property type="entry name" value="F5_F8_type_C"/>
    <property type="match status" value="1"/>
</dbReference>
<dbReference type="AlphaFoldDB" id="A0A3N9X5F1"/>
<evidence type="ECO:0000256" key="4">
    <source>
        <dbReference type="SAM" id="SignalP"/>
    </source>
</evidence>
<dbReference type="PANTHER" id="PTHR40088:SF2">
    <property type="entry name" value="SECRETED SUGAR HYDROLASE"/>
    <property type="match status" value="1"/>
</dbReference>
<name>A0A3N9X5F1_9ACTN</name>
<dbReference type="GO" id="GO:0005576">
    <property type="term" value="C:extracellular region"/>
    <property type="evidence" value="ECO:0007669"/>
    <property type="project" value="UniProtKB-SubCell"/>
</dbReference>
<keyword evidence="2" id="KW-0964">Secreted</keyword>
<dbReference type="PANTHER" id="PTHR40088">
    <property type="entry name" value="PECTATE LYASE (EUROFUNG)"/>
    <property type="match status" value="1"/>
</dbReference>
<dbReference type="GO" id="GO:0016837">
    <property type="term" value="F:carbon-oxygen lyase activity, acting on polysaccharides"/>
    <property type="evidence" value="ECO:0007669"/>
    <property type="project" value="TreeGrafter"/>
</dbReference>
<evidence type="ECO:0000256" key="3">
    <source>
        <dbReference type="ARBA" id="ARBA00022729"/>
    </source>
</evidence>
<evidence type="ECO:0000313" key="6">
    <source>
        <dbReference type="EMBL" id="RQX08099.1"/>
    </source>
</evidence>
<dbReference type="SUPFAM" id="SSF49785">
    <property type="entry name" value="Galactose-binding domain-like"/>
    <property type="match status" value="1"/>
</dbReference>
<comment type="subcellular location">
    <subcellularLocation>
        <location evidence="1">Secreted</location>
    </subcellularLocation>
</comment>
<evidence type="ECO:0000256" key="1">
    <source>
        <dbReference type="ARBA" id="ARBA00004613"/>
    </source>
</evidence>
<gene>
    <name evidence="6" type="ORF">DLJ58_19415</name>
</gene>
<reference evidence="6 7" key="1">
    <citation type="submission" date="2018-05" db="EMBL/GenBank/DDBJ databases">
        <title>Micromonospora from Atacama Desert.</title>
        <authorList>
            <person name="Carro L."/>
            <person name="Goodfellow M."/>
            <person name="Klenk H.-P."/>
        </authorList>
    </citation>
    <scope>NUCLEOTIDE SEQUENCE [LARGE SCALE GENOMIC DNA]</scope>
    <source>
        <strain evidence="6 7">LB32</strain>
    </source>
</reference>
<organism evidence="6 7">
    <name type="scientific">Micromonospora arida</name>
    <dbReference type="NCBI Taxonomy" id="2203715"/>
    <lineage>
        <taxon>Bacteria</taxon>
        <taxon>Bacillati</taxon>
        <taxon>Actinomycetota</taxon>
        <taxon>Actinomycetes</taxon>
        <taxon>Micromonosporales</taxon>
        <taxon>Micromonosporaceae</taxon>
        <taxon>Micromonospora</taxon>
    </lineage>
</organism>
<dbReference type="RefSeq" id="WP_124858418.1">
    <property type="nucleotide sequence ID" value="NZ_JBEXYX010000002.1"/>
</dbReference>
<evidence type="ECO:0000313" key="7">
    <source>
        <dbReference type="Proteomes" id="UP000266889"/>
    </source>
</evidence>
<dbReference type="InterPro" id="IPR000421">
    <property type="entry name" value="FA58C"/>
</dbReference>
<dbReference type="EMBL" id="QGSY01000203">
    <property type="protein sequence ID" value="RQX08099.1"/>
    <property type="molecule type" value="Genomic_DNA"/>
</dbReference>
<feature type="signal peptide" evidence="4">
    <location>
        <begin position="1"/>
        <end position="21"/>
    </location>
</feature>
<dbReference type="InterPro" id="IPR012334">
    <property type="entry name" value="Pectin_lyas_fold"/>
</dbReference>
<dbReference type="InterPro" id="IPR011050">
    <property type="entry name" value="Pectin_lyase_fold/virulence"/>
</dbReference>
<dbReference type="Gene3D" id="2.160.20.10">
    <property type="entry name" value="Single-stranded right-handed beta-helix, Pectin lyase-like"/>
    <property type="match status" value="1"/>
</dbReference>
<proteinExistence type="predicted"/>
<feature type="chain" id="PRO_5038618771" description="F5/8 type C domain-containing protein" evidence="4">
    <location>
        <begin position="22"/>
        <end position="663"/>
    </location>
</feature>
<dbReference type="Gene3D" id="2.60.120.260">
    <property type="entry name" value="Galactose-binding domain-like"/>
    <property type="match status" value="1"/>
</dbReference>
<dbReference type="Proteomes" id="UP000266889">
    <property type="component" value="Unassembled WGS sequence"/>
</dbReference>
<keyword evidence="3 4" id="KW-0732">Signal</keyword>
<dbReference type="InterPro" id="IPR052052">
    <property type="entry name" value="Polysaccharide_Lyase_9"/>
</dbReference>
<keyword evidence="7" id="KW-1185">Reference proteome</keyword>